<comment type="caution">
    <text evidence="2">The sequence shown here is derived from an EMBL/GenBank/DDBJ whole genome shotgun (WGS) entry which is preliminary data.</text>
</comment>
<evidence type="ECO:0000313" key="2">
    <source>
        <dbReference type="EMBL" id="ORY74162.1"/>
    </source>
</evidence>
<evidence type="ECO:0000256" key="1">
    <source>
        <dbReference type="SAM" id="Phobius"/>
    </source>
</evidence>
<keyword evidence="1" id="KW-1133">Transmembrane helix</keyword>
<keyword evidence="1" id="KW-0472">Membrane</keyword>
<evidence type="ECO:0008006" key="4">
    <source>
        <dbReference type="Google" id="ProtNLM"/>
    </source>
</evidence>
<accession>A0A1Y2ERK7</accession>
<keyword evidence="3" id="KW-1185">Reference proteome</keyword>
<protein>
    <recommendedName>
        <fullName evidence="4">Periplasmic binding protein-like II</fullName>
    </recommendedName>
</protein>
<feature type="transmembrane region" description="Helical" evidence="1">
    <location>
        <begin position="516"/>
        <end position="537"/>
    </location>
</feature>
<gene>
    <name evidence="2" type="ORF">LY90DRAFT_666305</name>
</gene>
<proteinExistence type="predicted"/>
<evidence type="ECO:0000313" key="3">
    <source>
        <dbReference type="Proteomes" id="UP000193920"/>
    </source>
</evidence>
<sequence length="704" mass="83147">MPIVNHLINLHNNGNKIKKIYITAINLNFVVNSYKVLDKLIIYMIKDFNNYSKERGLNINLSLTYFSDLNNTKGYSDYDLTLSLLGKKHHKYDMFLYDMNYLKIYAPYLLELENYLPKKCIDLYSSENNNKLTVYNEHRLGLYYERYNIKIPKTWDELIETSNYVLNNERIKYNNTELVGYNGLFPNNENTVCSLYQILYSYRETKDSPLPEFTSQAGVDALNKLLEIKNKISSYKIFSIDEVYLLEQMYSDNILFVNFYSSLQIDTYITSPLPGKKEGINGSILGGYNIGINKNISEKRQKASIKVMEYFFSKNFQKDIVVKKFHFYSPIVEIYNDKNVCSVIDCKIIKESQFFIRPSSTMKNYNNFSKKVIKNMLNYLEGKKSIEEVLTNIDDINRIYYFTVKSIPGFIMFSLLLILFITVILSTSLLFLQKYCILFRFFSLDLWFMYTMGSVLMILSNVFYFEETTVIKCFFRQILKEFGNALIFIPILYKLLKILSHFRKKFKWIQKYKFRFILSLLSIHILFSILIIIFDTYKVKTINDMNDKNSIVCQYNKIPGIIVFLLQIAYNILLYVIVCILIFQEWNLKIIPMDLKPFTFTMIIDGINHIISSVFYIININNYIVNTIVHIYINFLYIFINHIYIFIIRVLLTKKKFPNENNRSWEDKLVKNVLLSSETSSNVKNTITFFDSDSDASIIIDDLK</sequence>
<dbReference type="Proteomes" id="UP000193920">
    <property type="component" value="Unassembled WGS sequence"/>
</dbReference>
<organism evidence="2 3">
    <name type="scientific">Neocallimastix californiae</name>
    <dbReference type="NCBI Taxonomy" id="1754190"/>
    <lineage>
        <taxon>Eukaryota</taxon>
        <taxon>Fungi</taxon>
        <taxon>Fungi incertae sedis</taxon>
        <taxon>Chytridiomycota</taxon>
        <taxon>Chytridiomycota incertae sedis</taxon>
        <taxon>Neocallimastigomycetes</taxon>
        <taxon>Neocallimastigales</taxon>
        <taxon>Neocallimastigaceae</taxon>
        <taxon>Neocallimastix</taxon>
    </lineage>
</organism>
<dbReference type="OrthoDB" id="10506272at2759"/>
<dbReference type="SUPFAM" id="SSF53850">
    <property type="entry name" value="Periplasmic binding protein-like II"/>
    <property type="match status" value="1"/>
</dbReference>
<feature type="transmembrane region" description="Helical" evidence="1">
    <location>
        <begin position="410"/>
        <end position="432"/>
    </location>
</feature>
<dbReference type="AlphaFoldDB" id="A0A1Y2ERK7"/>
<feature type="transmembrane region" description="Helical" evidence="1">
    <location>
        <begin position="557"/>
        <end position="583"/>
    </location>
</feature>
<keyword evidence="1" id="KW-0812">Transmembrane</keyword>
<feature type="transmembrane region" description="Helical" evidence="1">
    <location>
        <begin position="630"/>
        <end position="652"/>
    </location>
</feature>
<feature type="transmembrane region" description="Helical" evidence="1">
    <location>
        <begin position="477"/>
        <end position="496"/>
    </location>
</feature>
<reference evidence="2 3" key="1">
    <citation type="submission" date="2016-08" db="EMBL/GenBank/DDBJ databases">
        <title>A Parts List for Fungal Cellulosomes Revealed by Comparative Genomics.</title>
        <authorList>
            <consortium name="DOE Joint Genome Institute"/>
            <person name="Haitjema C.H."/>
            <person name="Gilmore S.P."/>
            <person name="Henske J.K."/>
            <person name="Solomon K.V."/>
            <person name="De Groot R."/>
            <person name="Kuo A."/>
            <person name="Mondo S.J."/>
            <person name="Salamov A.A."/>
            <person name="Labutti K."/>
            <person name="Zhao Z."/>
            <person name="Chiniquy J."/>
            <person name="Barry K."/>
            <person name="Brewer H.M."/>
            <person name="Purvine S.O."/>
            <person name="Wright A.T."/>
            <person name="Boxma B."/>
            <person name="Van Alen T."/>
            <person name="Hackstein J.H."/>
            <person name="Baker S.E."/>
            <person name="Grigoriev I.V."/>
            <person name="O'Malley M.A."/>
        </authorList>
    </citation>
    <scope>NUCLEOTIDE SEQUENCE [LARGE SCALE GENOMIC DNA]</scope>
    <source>
        <strain evidence="2 3">G1</strain>
    </source>
</reference>
<feature type="transmembrane region" description="Helical" evidence="1">
    <location>
        <begin position="595"/>
        <end position="618"/>
    </location>
</feature>
<dbReference type="Gene3D" id="3.40.190.10">
    <property type="entry name" value="Periplasmic binding protein-like II"/>
    <property type="match status" value="1"/>
</dbReference>
<feature type="transmembrane region" description="Helical" evidence="1">
    <location>
        <begin position="444"/>
        <end position="465"/>
    </location>
</feature>
<name>A0A1Y2ERK7_9FUNG</name>
<dbReference type="EMBL" id="MCOG01000030">
    <property type="protein sequence ID" value="ORY74162.1"/>
    <property type="molecule type" value="Genomic_DNA"/>
</dbReference>